<feature type="region of interest" description="Disordered" evidence="10">
    <location>
        <begin position="1"/>
        <end position="152"/>
    </location>
</feature>
<dbReference type="InterPro" id="IPR050304">
    <property type="entry name" value="MT-severing_AAA_ATPase"/>
</dbReference>
<evidence type="ECO:0000256" key="6">
    <source>
        <dbReference type="ARBA" id="ARBA00023235"/>
    </source>
</evidence>
<dbReference type="GO" id="GO:0005874">
    <property type="term" value="C:microtubule"/>
    <property type="evidence" value="ECO:0007669"/>
    <property type="project" value="UniProtKB-KW"/>
</dbReference>
<evidence type="ECO:0000256" key="4">
    <source>
        <dbReference type="ARBA" id="ARBA00022741"/>
    </source>
</evidence>
<dbReference type="Proteomes" id="UP000265618">
    <property type="component" value="Unassembled WGS sequence"/>
</dbReference>
<feature type="compositionally biased region" description="Basic and acidic residues" evidence="10">
    <location>
        <begin position="34"/>
        <end position="79"/>
    </location>
</feature>
<evidence type="ECO:0000256" key="5">
    <source>
        <dbReference type="ARBA" id="ARBA00022840"/>
    </source>
</evidence>
<comment type="subcellular location">
    <subcellularLocation>
        <location evidence="1">Cytoplasm</location>
    </subcellularLocation>
</comment>
<dbReference type="InterPro" id="IPR003593">
    <property type="entry name" value="AAA+_ATPase"/>
</dbReference>
<feature type="compositionally biased region" description="Low complexity" evidence="10">
    <location>
        <begin position="95"/>
        <end position="115"/>
    </location>
</feature>
<dbReference type="EC" id="5.6.1.1" evidence="8"/>
<accession>A0A9K3GHB5</accession>
<evidence type="ECO:0000313" key="12">
    <source>
        <dbReference type="EMBL" id="GIQ82662.1"/>
    </source>
</evidence>
<dbReference type="InterPro" id="IPR003960">
    <property type="entry name" value="ATPase_AAA_CS"/>
</dbReference>
<dbReference type="AlphaFoldDB" id="A0A9K3GHB5"/>
<proteinExistence type="inferred from homology"/>
<dbReference type="InterPro" id="IPR027417">
    <property type="entry name" value="P-loop_NTPase"/>
</dbReference>
<comment type="catalytic activity">
    <reaction evidence="7">
        <text>n ATP + n H2O + a microtubule = n ADP + n phosphate + (n+1) alpha/beta tubulin heterodimers.</text>
        <dbReference type="EC" id="5.6.1.1"/>
    </reaction>
</comment>
<protein>
    <recommendedName>
        <fullName evidence="8">microtubule-severing ATPase</fullName>
        <ecNumber evidence="8">5.6.1.1</ecNumber>
    </recommendedName>
</protein>
<keyword evidence="3" id="KW-0493">Microtubule</keyword>
<feature type="domain" description="AAA+ ATPase" evidence="11">
    <location>
        <begin position="233"/>
        <end position="369"/>
    </location>
</feature>
<dbReference type="InterPro" id="IPR003959">
    <property type="entry name" value="ATPase_AAA_core"/>
</dbReference>
<comment type="similarity">
    <text evidence="9">Belongs to the AAA ATPase family.</text>
</comment>
<sequence length="475" mass="52219">TYIYPSTRVGGEAPVVPGSKKAKAQPTPRPPTAMEREREKAAAREKERLIQEEVLRARESLARDQEREKERERARERAKAAAVHTPTNRRPPPVSGRVPSSRVPSSRVPNSSRVSHATPTRRTTTGGYNAPSSARRAPGSTRTRGPKPLDGHWKELEEMGIDRTIIEVLSQNDDVKPIDPKILKCVLGDLVPAGHSTVKFGDIAGLRGVKETLYELVILPQQRPDLFTNLRQPAKGLLLFGPPGNGKTLVAKAVAAESQVTFISISASSVFSRFLGESSQTVRAIFAVARALQPCIVFIDEIDSILSKRSDSDHEASRRVKTEFLVQMDGVKGSSADRILIMGATNIPDCLDDAALRRFPKRVLIPLPDLETRMELVSHLVRDSRHSMSAKELRYLGELTQGYSGSDLNALTREAAMGPLRSIPRSKVLQVDLKSVRPMNLGDFKKALQVIKPTLANTSLGELHKWAAEHGSTDM</sequence>
<dbReference type="PANTHER" id="PTHR23074">
    <property type="entry name" value="AAA DOMAIN-CONTAINING"/>
    <property type="match status" value="1"/>
</dbReference>
<keyword evidence="13" id="KW-1185">Reference proteome</keyword>
<evidence type="ECO:0000256" key="2">
    <source>
        <dbReference type="ARBA" id="ARBA00022490"/>
    </source>
</evidence>
<keyword evidence="2" id="KW-0963">Cytoplasm</keyword>
<organism evidence="12 13">
    <name type="scientific">Kipferlia bialata</name>
    <dbReference type="NCBI Taxonomy" id="797122"/>
    <lineage>
        <taxon>Eukaryota</taxon>
        <taxon>Metamonada</taxon>
        <taxon>Carpediemonas-like organisms</taxon>
        <taxon>Kipferlia</taxon>
    </lineage>
</organism>
<evidence type="ECO:0000313" key="13">
    <source>
        <dbReference type="Proteomes" id="UP000265618"/>
    </source>
</evidence>
<dbReference type="SMART" id="SM00382">
    <property type="entry name" value="AAA"/>
    <property type="match status" value="1"/>
</dbReference>
<reference evidence="12 13" key="1">
    <citation type="journal article" date="2018" name="PLoS ONE">
        <title>The draft genome of Kipferlia bialata reveals reductive genome evolution in fornicate parasites.</title>
        <authorList>
            <person name="Tanifuji G."/>
            <person name="Takabayashi S."/>
            <person name="Kume K."/>
            <person name="Takagi M."/>
            <person name="Nakayama T."/>
            <person name="Kamikawa R."/>
            <person name="Inagaki Y."/>
            <person name="Hashimoto T."/>
        </authorList>
    </citation>
    <scope>NUCLEOTIDE SEQUENCE [LARGE SCALE GENOMIC DNA]</scope>
    <source>
        <strain evidence="12">NY0173</strain>
    </source>
</reference>
<dbReference type="CDD" id="cd19509">
    <property type="entry name" value="RecA-like_VPS4-like"/>
    <property type="match status" value="1"/>
</dbReference>
<evidence type="ECO:0000256" key="1">
    <source>
        <dbReference type="ARBA" id="ARBA00004496"/>
    </source>
</evidence>
<dbReference type="GO" id="GO:0016887">
    <property type="term" value="F:ATP hydrolysis activity"/>
    <property type="evidence" value="ECO:0007669"/>
    <property type="project" value="InterPro"/>
</dbReference>
<evidence type="ECO:0000256" key="3">
    <source>
        <dbReference type="ARBA" id="ARBA00022701"/>
    </source>
</evidence>
<dbReference type="EMBL" id="BDIP01000772">
    <property type="protein sequence ID" value="GIQ82662.1"/>
    <property type="molecule type" value="Genomic_DNA"/>
</dbReference>
<dbReference type="GO" id="GO:0005524">
    <property type="term" value="F:ATP binding"/>
    <property type="evidence" value="ECO:0007669"/>
    <property type="project" value="UniProtKB-KW"/>
</dbReference>
<feature type="compositionally biased region" description="Polar residues" evidence="10">
    <location>
        <begin position="117"/>
        <end position="132"/>
    </location>
</feature>
<keyword evidence="6" id="KW-0413">Isomerase</keyword>
<dbReference type="GO" id="GO:0008568">
    <property type="term" value="F:microtubule severing ATPase activity"/>
    <property type="evidence" value="ECO:0007669"/>
    <property type="project" value="UniProtKB-EC"/>
</dbReference>
<name>A0A9K3GHB5_9EUKA</name>
<dbReference type="FunFam" id="3.40.50.300:FF:001054">
    <property type="entry name" value="ATPase, AAA family, putative"/>
    <property type="match status" value="1"/>
</dbReference>
<dbReference type="PROSITE" id="PS00674">
    <property type="entry name" value="AAA"/>
    <property type="match status" value="1"/>
</dbReference>
<dbReference type="Pfam" id="PF17862">
    <property type="entry name" value="AAA_lid_3"/>
    <property type="match status" value="1"/>
</dbReference>
<evidence type="ECO:0000256" key="8">
    <source>
        <dbReference type="ARBA" id="ARBA00038871"/>
    </source>
</evidence>
<dbReference type="OrthoDB" id="10251136at2759"/>
<dbReference type="FunFam" id="1.10.8.60:FF:000022">
    <property type="entry name" value="Fidgetin like 1"/>
    <property type="match status" value="1"/>
</dbReference>
<keyword evidence="4 9" id="KW-0547">Nucleotide-binding</keyword>
<dbReference type="SUPFAM" id="SSF52540">
    <property type="entry name" value="P-loop containing nucleoside triphosphate hydrolases"/>
    <property type="match status" value="1"/>
</dbReference>
<dbReference type="Pfam" id="PF00004">
    <property type="entry name" value="AAA"/>
    <property type="match status" value="1"/>
</dbReference>
<evidence type="ECO:0000256" key="9">
    <source>
        <dbReference type="RuleBase" id="RU003651"/>
    </source>
</evidence>
<feature type="non-terminal residue" evidence="12">
    <location>
        <position position="1"/>
    </location>
</feature>
<dbReference type="PANTHER" id="PTHR23074:SF86">
    <property type="entry name" value="SPASTIN"/>
    <property type="match status" value="1"/>
</dbReference>
<evidence type="ECO:0000259" key="11">
    <source>
        <dbReference type="SMART" id="SM00382"/>
    </source>
</evidence>
<comment type="caution">
    <text evidence="12">The sequence shown here is derived from an EMBL/GenBank/DDBJ whole genome shotgun (WGS) entry which is preliminary data.</text>
</comment>
<evidence type="ECO:0000256" key="7">
    <source>
        <dbReference type="ARBA" id="ARBA00036378"/>
    </source>
</evidence>
<dbReference type="Gene3D" id="3.40.50.300">
    <property type="entry name" value="P-loop containing nucleotide triphosphate hydrolases"/>
    <property type="match status" value="1"/>
</dbReference>
<keyword evidence="5 9" id="KW-0067">ATP-binding</keyword>
<evidence type="ECO:0000256" key="10">
    <source>
        <dbReference type="SAM" id="MobiDB-lite"/>
    </source>
</evidence>
<dbReference type="InterPro" id="IPR041569">
    <property type="entry name" value="AAA_lid_3"/>
</dbReference>
<gene>
    <name evidence="12" type="ORF">KIPB_003835</name>
</gene>
<dbReference type="Gene3D" id="1.10.8.60">
    <property type="match status" value="1"/>
</dbReference>
<dbReference type="GO" id="GO:0005737">
    <property type="term" value="C:cytoplasm"/>
    <property type="evidence" value="ECO:0007669"/>
    <property type="project" value="UniProtKB-SubCell"/>
</dbReference>